<dbReference type="Gene3D" id="2.120.10.30">
    <property type="entry name" value="TolB, C-terminal domain"/>
    <property type="match status" value="1"/>
</dbReference>
<keyword evidence="2" id="KW-1185">Reference proteome</keyword>
<dbReference type="EMBL" id="JBHSWI010000001">
    <property type="protein sequence ID" value="MFC6645329.1"/>
    <property type="molecule type" value="Genomic_DNA"/>
</dbReference>
<proteinExistence type="predicted"/>
<comment type="caution">
    <text evidence="1">The sequence shown here is derived from an EMBL/GenBank/DDBJ whole genome shotgun (WGS) entry which is preliminary data.</text>
</comment>
<evidence type="ECO:0000313" key="2">
    <source>
        <dbReference type="Proteomes" id="UP001596391"/>
    </source>
</evidence>
<sequence length="826" mass="81098">MMNRRIAPEKMLSAVLGVAALGLSTMLAGCGLGSGEVSDTHVVGTAASVTGSVHGGQQPVAFSTVQLWSAGTTGYGSQGTLLATTTSSDPDGAFSFTKSGTNGASSGSGTTWACPATTDDPQLYLLAIGGNSSGDHQNASGHLNSAIALMAALGPCSGVTNSTTVIIDEVSTVAAVYALAPYMKQGSTAGSVTVGTTGANTSGSTPQGAIGLNNAVLGVANLTSAATTHTGASTGNVSTISITATPEAGKVNTIANILASCINSTTSSSSVCLQLMAAATPKTGTTQPLDTIQAAYNMATNPTDAGTFTSCGTGTSAPTTNIGCLFALPSSTPPFQPVLAAAPTDWTIGVTYSVASTSGTCSSNGFGGAKFFDSPTRAAVDANGNVYIVNGSASKAAIVEISPNGTPLGCVIPGLNTTTAQTYGQGITIDPSGNVFANFAHATFTNSIAEWPAGTSTVYTATPAAEAYGITSDLDGNVFYTIAANSGTVYEFVAPTTGTLNVSTATPVVANTGFYNATSGSLSNFQTDSQGRLFGIAATSYLLGDYPLTASISAYSVSNNVVTFTASNSFSSGQTVTISGLTTGTQFNGQRMTITAASASSFSASFTAANAGTTTDSGSARATGASAYTTAFTAGNSASYGLAIGASNVAYSGTACCNSASGLAKAERFVPAATAVAGAATASAQFVGGSNGTRSVAVDGAGTMWMGGYWPQTTSGVYGVVSVTPTISGTTVTYTGNSPAGTAPSGGCSASTGCPVGGGFQKADFQAIADIVVDPSGNVWALNTGTSPTGTISVNGTTVTEIIGAATPIVTPLSLAAKNGTLGTRP</sequence>
<dbReference type="SUPFAM" id="SSF63829">
    <property type="entry name" value="Calcium-dependent phosphotriesterase"/>
    <property type="match status" value="1"/>
</dbReference>
<gene>
    <name evidence="1" type="ORF">ACFQBQ_06955</name>
</gene>
<evidence type="ECO:0000313" key="1">
    <source>
        <dbReference type="EMBL" id="MFC6645329.1"/>
    </source>
</evidence>
<accession>A0ABW1Z7A4</accession>
<dbReference type="RefSeq" id="WP_263371709.1">
    <property type="nucleotide sequence ID" value="NZ_JAGSYD010000003.1"/>
</dbReference>
<dbReference type="InterPro" id="IPR011042">
    <property type="entry name" value="6-blade_b-propeller_TolB-like"/>
</dbReference>
<name>A0ABW1Z7A4_9BACT</name>
<dbReference type="PROSITE" id="PS51257">
    <property type="entry name" value="PROKAR_LIPOPROTEIN"/>
    <property type="match status" value="1"/>
</dbReference>
<protein>
    <submittedName>
        <fullName evidence="1">Beta strand repeat-containing protein</fullName>
    </submittedName>
</protein>
<dbReference type="Proteomes" id="UP001596391">
    <property type="component" value="Unassembled WGS sequence"/>
</dbReference>
<organism evidence="1 2">
    <name type="scientific">Granulicella cerasi</name>
    <dbReference type="NCBI Taxonomy" id="741063"/>
    <lineage>
        <taxon>Bacteria</taxon>
        <taxon>Pseudomonadati</taxon>
        <taxon>Acidobacteriota</taxon>
        <taxon>Terriglobia</taxon>
        <taxon>Terriglobales</taxon>
        <taxon>Acidobacteriaceae</taxon>
        <taxon>Granulicella</taxon>
    </lineage>
</organism>
<reference evidence="2" key="1">
    <citation type="journal article" date="2019" name="Int. J. Syst. Evol. Microbiol.">
        <title>The Global Catalogue of Microorganisms (GCM) 10K type strain sequencing project: providing services to taxonomists for standard genome sequencing and annotation.</title>
        <authorList>
            <consortium name="The Broad Institute Genomics Platform"/>
            <consortium name="The Broad Institute Genome Sequencing Center for Infectious Disease"/>
            <person name="Wu L."/>
            <person name="Ma J."/>
        </authorList>
    </citation>
    <scope>NUCLEOTIDE SEQUENCE [LARGE SCALE GENOMIC DNA]</scope>
    <source>
        <strain evidence="2">CGMCC 1.16026</strain>
    </source>
</reference>